<name>A0A853DPE3_9MICO</name>
<proteinExistence type="predicted"/>
<sequence length="554" mass="57296">MGNSAPESLVNETPDTSGAFPRLTPPQLDRLRTVGRIVPVAEGQVLARAGESFASFSVVLDGRLLVYEGDPVGADALFEIHGPARFVGDIGLLEGEPSFATIAALESGSVLDVPIGELERIVTGDPLLGDVILRAYLIRRSMAIGFGAGLRIIGSRFSPATRRLLDFAARNRVPHRLLDVEQDPAADAIMRRMGLEVADVPVVIVSGSRVLRNPSVIELAQALGLRKAPPAATSDALVVGAGPAGLAAAVYAASDGLSVVLCDAVATGGQAARSSRIENYLGFPSGISGAELADRSTLQAAKFGATVFAPSTVEGLTSDAGALVVRFSDGTSLRPQTVVVASGMKYNRLAVADLDRFEYTSVFYAATIAEARECGTDPVVVVGGGNSAGQAAIFLAGTASRVHLVVRGGDLGVSMSRYLVVQVEDHPRISVHRTSVVVGANGGAHLESVLVEDAASGVREEIVTAHLFVFIGATPATSWLGPDIVRDEGGYVVTGHGATPAGASRAFLETSMAGVFAVGDVRSGSVKRISAAIGEGASVVRMMHEHLETAGYRG</sequence>
<dbReference type="SUPFAM" id="SSF51206">
    <property type="entry name" value="cAMP-binding domain-like"/>
    <property type="match status" value="1"/>
</dbReference>
<dbReference type="Pfam" id="PF00027">
    <property type="entry name" value="cNMP_binding"/>
    <property type="match status" value="1"/>
</dbReference>
<organism evidence="6 7">
    <name type="scientific">Leifsonia naganoensis</name>
    <dbReference type="NCBI Taxonomy" id="150025"/>
    <lineage>
        <taxon>Bacteria</taxon>
        <taxon>Bacillati</taxon>
        <taxon>Actinomycetota</taxon>
        <taxon>Actinomycetes</taxon>
        <taxon>Micrococcales</taxon>
        <taxon>Microbacteriaceae</taxon>
        <taxon>Leifsonia</taxon>
    </lineage>
</organism>
<dbReference type="EC" id="1.8.1.9" evidence="6"/>
<dbReference type="InterPro" id="IPR023753">
    <property type="entry name" value="FAD/NAD-binding_dom"/>
</dbReference>
<dbReference type="Proteomes" id="UP000521075">
    <property type="component" value="Unassembled WGS sequence"/>
</dbReference>
<feature type="region of interest" description="Disordered" evidence="4">
    <location>
        <begin position="1"/>
        <end position="25"/>
    </location>
</feature>
<dbReference type="RefSeq" id="WP_179700453.1">
    <property type="nucleotide sequence ID" value="NZ_BAAAHA010000003.1"/>
</dbReference>
<dbReference type="InterPro" id="IPR018490">
    <property type="entry name" value="cNMP-bd_dom_sf"/>
</dbReference>
<dbReference type="AlphaFoldDB" id="A0A853DPE3"/>
<dbReference type="InterPro" id="IPR036188">
    <property type="entry name" value="FAD/NAD-bd_sf"/>
</dbReference>
<dbReference type="PANTHER" id="PTHR48105">
    <property type="entry name" value="THIOREDOXIN REDUCTASE 1-RELATED-RELATED"/>
    <property type="match status" value="1"/>
</dbReference>
<comment type="catalytic activity">
    <reaction evidence="3">
        <text>[thioredoxin]-dithiol + NADP(+) = [thioredoxin]-disulfide + NADPH + H(+)</text>
        <dbReference type="Rhea" id="RHEA:20345"/>
        <dbReference type="Rhea" id="RHEA-COMP:10698"/>
        <dbReference type="Rhea" id="RHEA-COMP:10700"/>
        <dbReference type="ChEBI" id="CHEBI:15378"/>
        <dbReference type="ChEBI" id="CHEBI:29950"/>
        <dbReference type="ChEBI" id="CHEBI:50058"/>
        <dbReference type="ChEBI" id="CHEBI:57783"/>
        <dbReference type="ChEBI" id="CHEBI:58349"/>
        <dbReference type="EC" id="1.8.1.9"/>
    </reaction>
</comment>
<dbReference type="SMART" id="SM00100">
    <property type="entry name" value="cNMP"/>
    <property type="match status" value="1"/>
</dbReference>
<dbReference type="InterPro" id="IPR000595">
    <property type="entry name" value="cNMP-bd_dom"/>
</dbReference>
<evidence type="ECO:0000256" key="1">
    <source>
        <dbReference type="ARBA" id="ARBA00022630"/>
    </source>
</evidence>
<evidence type="ECO:0000259" key="5">
    <source>
        <dbReference type="PROSITE" id="PS50042"/>
    </source>
</evidence>
<keyword evidence="2 6" id="KW-0560">Oxidoreductase</keyword>
<accession>A0A853DPE3</accession>
<feature type="compositionally biased region" description="Polar residues" evidence="4">
    <location>
        <begin position="1"/>
        <end position="16"/>
    </location>
</feature>
<feature type="domain" description="Cyclic nucleotide-binding" evidence="5">
    <location>
        <begin position="19"/>
        <end position="139"/>
    </location>
</feature>
<dbReference type="SUPFAM" id="SSF51905">
    <property type="entry name" value="FAD/NAD(P)-binding domain"/>
    <property type="match status" value="1"/>
</dbReference>
<dbReference type="Gene3D" id="3.50.50.60">
    <property type="entry name" value="FAD/NAD(P)-binding domain"/>
    <property type="match status" value="2"/>
</dbReference>
<comment type="caution">
    <text evidence="6">The sequence shown here is derived from an EMBL/GenBank/DDBJ whole genome shotgun (WGS) entry which is preliminary data.</text>
</comment>
<keyword evidence="7" id="KW-1185">Reference proteome</keyword>
<evidence type="ECO:0000256" key="2">
    <source>
        <dbReference type="ARBA" id="ARBA00023002"/>
    </source>
</evidence>
<dbReference type="Gene3D" id="2.60.120.10">
    <property type="entry name" value="Jelly Rolls"/>
    <property type="match status" value="1"/>
</dbReference>
<evidence type="ECO:0000313" key="6">
    <source>
        <dbReference type="EMBL" id="NYK09493.1"/>
    </source>
</evidence>
<dbReference type="InterPro" id="IPR014710">
    <property type="entry name" value="RmlC-like_jellyroll"/>
</dbReference>
<evidence type="ECO:0000256" key="4">
    <source>
        <dbReference type="SAM" id="MobiDB-lite"/>
    </source>
</evidence>
<evidence type="ECO:0000313" key="7">
    <source>
        <dbReference type="Proteomes" id="UP000521075"/>
    </source>
</evidence>
<evidence type="ECO:0000256" key="3">
    <source>
        <dbReference type="ARBA" id="ARBA00048132"/>
    </source>
</evidence>
<dbReference type="PRINTS" id="PR00368">
    <property type="entry name" value="FADPNR"/>
</dbReference>
<dbReference type="GO" id="GO:0004791">
    <property type="term" value="F:thioredoxin-disulfide reductase (NADPH) activity"/>
    <property type="evidence" value="ECO:0007669"/>
    <property type="project" value="UniProtKB-EC"/>
</dbReference>
<dbReference type="PROSITE" id="PS50042">
    <property type="entry name" value="CNMP_BINDING_3"/>
    <property type="match status" value="1"/>
</dbReference>
<reference evidence="6 7" key="1">
    <citation type="submission" date="2020-07" db="EMBL/GenBank/DDBJ databases">
        <title>Sequencing the genomes of 1000 actinobacteria strains.</title>
        <authorList>
            <person name="Klenk H.-P."/>
        </authorList>
    </citation>
    <scope>NUCLEOTIDE SEQUENCE [LARGE SCALE GENOMIC DNA]</scope>
    <source>
        <strain evidence="6 7">DSM 15166</strain>
    </source>
</reference>
<dbReference type="PRINTS" id="PR00469">
    <property type="entry name" value="PNDRDTASEII"/>
</dbReference>
<dbReference type="InterPro" id="IPR050097">
    <property type="entry name" value="Ferredoxin-NADP_redctase_2"/>
</dbReference>
<dbReference type="Pfam" id="PF07992">
    <property type="entry name" value="Pyr_redox_2"/>
    <property type="match status" value="1"/>
</dbReference>
<dbReference type="CDD" id="cd00038">
    <property type="entry name" value="CAP_ED"/>
    <property type="match status" value="1"/>
</dbReference>
<gene>
    <name evidence="6" type="ORF">HNR14_001374</name>
</gene>
<keyword evidence="1" id="KW-0285">Flavoprotein</keyword>
<protein>
    <submittedName>
        <fullName evidence="6">Thioredoxin reductase (NADPH)</fullName>
        <ecNumber evidence="6">1.8.1.9</ecNumber>
    </submittedName>
</protein>
<dbReference type="EMBL" id="JACCHJ010000001">
    <property type="protein sequence ID" value="NYK09493.1"/>
    <property type="molecule type" value="Genomic_DNA"/>
</dbReference>